<protein>
    <submittedName>
        <fullName evidence="1">Uncharacterized protein</fullName>
    </submittedName>
</protein>
<dbReference type="AlphaFoldDB" id="A0A1X2H3B9"/>
<dbReference type="OMA" id="HRVHINI"/>
<gene>
    <name evidence="1" type="ORF">BCR43DRAFT_417320</name>
</gene>
<feature type="non-terminal residue" evidence="1">
    <location>
        <position position="1"/>
    </location>
</feature>
<dbReference type="OrthoDB" id="5582146at2759"/>
<keyword evidence="2" id="KW-1185">Reference proteome</keyword>
<evidence type="ECO:0000313" key="1">
    <source>
        <dbReference type="EMBL" id="ORY92307.1"/>
    </source>
</evidence>
<dbReference type="Proteomes" id="UP000242180">
    <property type="component" value="Unassembled WGS sequence"/>
</dbReference>
<accession>A0A1X2H3B9</accession>
<feature type="non-terminal residue" evidence="1">
    <location>
        <position position="156"/>
    </location>
</feature>
<dbReference type="InParanoid" id="A0A1X2H3B9"/>
<dbReference type="EMBL" id="MCGN01000010">
    <property type="protein sequence ID" value="ORY92307.1"/>
    <property type="molecule type" value="Genomic_DNA"/>
</dbReference>
<proteinExistence type="predicted"/>
<reference evidence="1 2" key="1">
    <citation type="submission" date="2016-07" db="EMBL/GenBank/DDBJ databases">
        <title>Pervasive Adenine N6-methylation of Active Genes in Fungi.</title>
        <authorList>
            <consortium name="DOE Joint Genome Institute"/>
            <person name="Mondo S.J."/>
            <person name="Dannebaum R.O."/>
            <person name="Kuo R.C."/>
            <person name="Labutti K."/>
            <person name="Haridas S."/>
            <person name="Kuo A."/>
            <person name="Salamov A."/>
            <person name="Ahrendt S.R."/>
            <person name="Lipzen A."/>
            <person name="Sullivan W."/>
            <person name="Andreopoulos W.B."/>
            <person name="Clum A."/>
            <person name="Lindquist E."/>
            <person name="Daum C."/>
            <person name="Ramamoorthy G.K."/>
            <person name="Gryganskyi A."/>
            <person name="Culley D."/>
            <person name="Magnuson J.K."/>
            <person name="James T.Y."/>
            <person name="O'Malley M.A."/>
            <person name="Stajich J.E."/>
            <person name="Spatafora J.W."/>
            <person name="Visel A."/>
            <person name="Grigoriev I.V."/>
        </authorList>
    </citation>
    <scope>NUCLEOTIDE SEQUENCE [LARGE SCALE GENOMIC DNA]</scope>
    <source>
        <strain evidence="1 2">NRRL 2496</strain>
    </source>
</reference>
<evidence type="ECO:0000313" key="2">
    <source>
        <dbReference type="Proteomes" id="UP000242180"/>
    </source>
</evidence>
<organism evidence="1 2">
    <name type="scientific">Syncephalastrum racemosum</name>
    <name type="common">Filamentous fungus</name>
    <dbReference type="NCBI Taxonomy" id="13706"/>
    <lineage>
        <taxon>Eukaryota</taxon>
        <taxon>Fungi</taxon>
        <taxon>Fungi incertae sedis</taxon>
        <taxon>Mucoromycota</taxon>
        <taxon>Mucoromycotina</taxon>
        <taxon>Mucoromycetes</taxon>
        <taxon>Mucorales</taxon>
        <taxon>Syncephalastraceae</taxon>
        <taxon>Syncephalastrum</taxon>
    </lineage>
</organism>
<sequence length="156" mass="17190">PVSPIDFSIRQRQQKDTLDLLRFTAGSAGSGGGGGGSNNKLAQAAVIQRLDEADALVQATLLELMVAKELRMANVRYTVPKPFLVIVISFVKPYHFRRTALIKSDEIQMLAERSHRVHINIDITRYIRDIVVGVRTHPLVSGGLTARTSRDLVSVT</sequence>
<comment type="caution">
    <text evidence="1">The sequence shown here is derived from an EMBL/GenBank/DDBJ whole genome shotgun (WGS) entry which is preliminary data.</text>
</comment>
<name>A0A1X2H3B9_SYNRA</name>